<dbReference type="InterPro" id="IPR003593">
    <property type="entry name" value="AAA+_ATPase"/>
</dbReference>
<dbReference type="GO" id="GO:0016887">
    <property type="term" value="F:ATP hydrolysis activity"/>
    <property type="evidence" value="ECO:0007669"/>
    <property type="project" value="TreeGrafter"/>
</dbReference>
<dbReference type="HOGENOM" id="CLU_013446_10_6_6"/>
<protein>
    <submittedName>
        <fullName evidence="5">General secretion pathway protein E</fullName>
    </submittedName>
</protein>
<evidence type="ECO:0000256" key="2">
    <source>
        <dbReference type="ARBA" id="ARBA00022741"/>
    </source>
</evidence>
<dbReference type="Pfam" id="PF05157">
    <property type="entry name" value="MshEN"/>
    <property type="match status" value="1"/>
</dbReference>
<dbReference type="eggNOG" id="COG2804">
    <property type="taxonomic scope" value="Bacteria"/>
</dbReference>
<evidence type="ECO:0000313" key="5">
    <source>
        <dbReference type="EMBL" id="EPF71484.1"/>
    </source>
</evidence>
<reference evidence="5 6" key="1">
    <citation type="submission" date="2013-06" db="EMBL/GenBank/DDBJ databases">
        <title>The Genome Sequence of Acinetobacter rudis CIP 110305.</title>
        <authorList>
            <consortium name="The Broad Institute Genome Sequencing Platform"/>
            <consortium name="The Broad Institute Genome Sequencing Center for Infectious Disease"/>
            <person name="Cerqueira G."/>
            <person name="Feldgarden M."/>
            <person name="Courvalin P."/>
            <person name="Perichon B."/>
            <person name="Grillot-Courvalin C."/>
            <person name="Clermont D."/>
            <person name="Rocha E."/>
            <person name="Yoon E.-J."/>
            <person name="Nemec A."/>
            <person name="Young S.K."/>
            <person name="Zeng Q."/>
            <person name="Gargeya S."/>
            <person name="Fitzgerald M."/>
            <person name="Abouelleil A."/>
            <person name="Alvarado L."/>
            <person name="Berlin A.M."/>
            <person name="Chapman S.B."/>
            <person name="Dewar J."/>
            <person name="Goldberg J."/>
            <person name="Griggs A."/>
            <person name="Gujja S."/>
            <person name="Hansen M."/>
            <person name="Howarth C."/>
            <person name="Imamovic A."/>
            <person name="Larimer J."/>
            <person name="McCowan C."/>
            <person name="Murphy C."/>
            <person name="Pearson M."/>
            <person name="Priest M."/>
            <person name="Roberts A."/>
            <person name="Saif S."/>
            <person name="Shea T."/>
            <person name="Sykes S."/>
            <person name="Wortman J."/>
            <person name="Nusbaum C."/>
            <person name="Birren B."/>
        </authorList>
    </citation>
    <scope>NUCLEOTIDE SEQUENCE [LARGE SCALE GENOMIC DNA]</scope>
    <source>
        <strain evidence="5 6">CIP 110305</strain>
    </source>
</reference>
<keyword evidence="6" id="KW-1185">Reference proteome</keyword>
<dbReference type="Pfam" id="PF00437">
    <property type="entry name" value="T2SSE"/>
    <property type="match status" value="1"/>
</dbReference>
<dbReference type="GO" id="GO:0005886">
    <property type="term" value="C:plasma membrane"/>
    <property type="evidence" value="ECO:0007669"/>
    <property type="project" value="TreeGrafter"/>
</dbReference>
<proteinExistence type="inferred from homology"/>
<dbReference type="InterPro" id="IPR007831">
    <property type="entry name" value="T2SS_GspE_N"/>
</dbReference>
<accession>S3NAT9</accession>
<dbReference type="CDD" id="cd01129">
    <property type="entry name" value="PulE-GspE-like"/>
    <property type="match status" value="1"/>
</dbReference>
<dbReference type="SUPFAM" id="SSF160246">
    <property type="entry name" value="EspE N-terminal domain-like"/>
    <property type="match status" value="1"/>
</dbReference>
<dbReference type="GO" id="GO:0005524">
    <property type="term" value="F:ATP binding"/>
    <property type="evidence" value="ECO:0007669"/>
    <property type="project" value="UniProtKB-KW"/>
</dbReference>
<dbReference type="Gene3D" id="3.30.450.90">
    <property type="match status" value="1"/>
</dbReference>
<dbReference type="EMBL" id="ATGI01000032">
    <property type="protein sequence ID" value="EPF71484.1"/>
    <property type="molecule type" value="Genomic_DNA"/>
</dbReference>
<feature type="domain" description="Bacterial type II secretion system protein E" evidence="4">
    <location>
        <begin position="395"/>
        <end position="409"/>
    </location>
</feature>
<dbReference type="Proteomes" id="UP000014568">
    <property type="component" value="Unassembled WGS sequence"/>
</dbReference>
<dbReference type="OrthoDB" id="9804785at2"/>
<dbReference type="PATRIC" id="fig|421052.3.peg.2457"/>
<dbReference type="SMART" id="SM00382">
    <property type="entry name" value="AAA"/>
    <property type="match status" value="1"/>
</dbReference>
<gene>
    <name evidence="5" type="ORF">F945_02513</name>
</gene>
<dbReference type="AlphaFoldDB" id="S3NAT9"/>
<name>S3NAT9_9GAMM</name>
<dbReference type="STRING" id="632955.GCA_000829675_01728"/>
<keyword evidence="3" id="KW-0067">ATP-binding</keyword>
<dbReference type="PROSITE" id="PS00662">
    <property type="entry name" value="T2SP_E"/>
    <property type="match status" value="1"/>
</dbReference>
<sequence length="578" mass="66165">MHVDFNIDSTWCLQQLHQDGLITQRDLDLVRTTPRRTEQQSWHALQWIAHFKLCNLEHKSTLNLNDLCLWLAKKSGLALYTLDPLKLDIAALTQIMSQEFALKNHILAVEIQQDQVWIATTQPFNQQWIPQLAMSLKPKNISVVLLDPETMQRYQSEFYSINQATYAAKKQYDRHQFAEPAIIQVESELDEQHIVQLVDWLLQFAFEQRASDIHLEPRQIQGQVRFRIDGLLHCVHRMPMTTFNAVVARLKILAQLNVAERRRPQDGRLAMQTSHKEQRELRISTLPTAFGEKMVLRIFDPMLLLRDLSQLGFSANLLATWQQLIQARNGMILVTGPTGSGKTTTLYSTLKQCATEQFNVCSIEDPIEMLEPSFNQMQINPKIDLGFAEAIRALMRQDPDIIMVGEIRDQRTAQMAIQAALTGHLVFSTLHTQDAVSSLIRLQDLGIQPFLIAATLLGILAQRLVRRLCPYCKQLALVDAIKWQHLVADYHYVQPEQLYRARGCPHCRETGFVGRIALYEFLPITTALKQQIIQGNQHLHIREAVYKAGILPLRIAAAEQILQGETSLDEVFTVLPWG</sequence>
<dbReference type="Gene3D" id="3.40.50.300">
    <property type="entry name" value="P-loop containing nucleotide triphosphate hydrolases"/>
    <property type="match status" value="1"/>
</dbReference>
<dbReference type="PANTHER" id="PTHR30258">
    <property type="entry name" value="TYPE II SECRETION SYSTEM PROTEIN GSPE-RELATED"/>
    <property type="match status" value="1"/>
</dbReference>
<evidence type="ECO:0000256" key="3">
    <source>
        <dbReference type="ARBA" id="ARBA00022840"/>
    </source>
</evidence>
<organism evidence="5 6">
    <name type="scientific">Acinetobacter rudis CIP 110305</name>
    <dbReference type="NCBI Taxonomy" id="421052"/>
    <lineage>
        <taxon>Bacteria</taxon>
        <taxon>Pseudomonadati</taxon>
        <taxon>Pseudomonadota</taxon>
        <taxon>Gammaproteobacteria</taxon>
        <taxon>Moraxellales</taxon>
        <taxon>Moraxellaceae</taxon>
        <taxon>Acinetobacter</taxon>
    </lineage>
</organism>
<dbReference type="SUPFAM" id="SSF52540">
    <property type="entry name" value="P-loop containing nucleoside triphosphate hydrolases"/>
    <property type="match status" value="1"/>
</dbReference>
<evidence type="ECO:0000259" key="4">
    <source>
        <dbReference type="PROSITE" id="PS00662"/>
    </source>
</evidence>
<dbReference type="InterPro" id="IPR027417">
    <property type="entry name" value="P-loop_NTPase"/>
</dbReference>
<dbReference type="PANTHER" id="PTHR30258:SF13">
    <property type="entry name" value="SECRETION PATHWAY ATPASE-RELATED"/>
    <property type="match status" value="1"/>
</dbReference>
<evidence type="ECO:0000256" key="1">
    <source>
        <dbReference type="ARBA" id="ARBA00006611"/>
    </source>
</evidence>
<comment type="similarity">
    <text evidence="1">Belongs to the GSP E family.</text>
</comment>
<comment type="caution">
    <text evidence="5">The sequence shown here is derived from an EMBL/GenBank/DDBJ whole genome shotgun (WGS) entry which is preliminary data.</text>
</comment>
<dbReference type="RefSeq" id="WP_016656913.1">
    <property type="nucleotide sequence ID" value="NZ_KE340353.1"/>
</dbReference>
<evidence type="ECO:0000313" key="6">
    <source>
        <dbReference type="Proteomes" id="UP000014568"/>
    </source>
</evidence>
<dbReference type="InterPro" id="IPR001482">
    <property type="entry name" value="T2SS/T4SS_dom"/>
</dbReference>
<dbReference type="InterPro" id="IPR037257">
    <property type="entry name" value="T2SS_E_N_sf"/>
</dbReference>
<keyword evidence="2" id="KW-0547">Nucleotide-binding</keyword>